<name>A0A139AN21_GONPJ</name>
<feature type="compositionally biased region" description="Basic and acidic residues" evidence="1">
    <location>
        <begin position="30"/>
        <end position="52"/>
    </location>
</feature>
<dbReference type="STRING" id="1344416.A0A139AN21"/>
<dbReference type="OrthoDB" id="2145864at2759"/>
<feature type="compositionally biased region" description="Basic and acidic residues" evidence="1">
    <location>
        <begin position="266"/>
        <end position="275"/>
    </location>
</feature>
<dbReference type="GO" id="GO:0005634">
    <property type="term" value="C:nucleus"/>
    <property type="evidence" value="ECO:0007669"/>
    <property type="project" value="TreeGrafter"/>
</dbReference>
<dbReference type="EMBL" id="KQ965744">
    <property type="protein sequence ID" value="KXS17933.1"/>
    <property type="molecule type" value="Genomic_DNA"/>
</dbReference>
<dbReference type="AlphaFoldDB" id="A0A139AN21"/>
<dbReference type="PANTHER" id="PTHR13468">
    <property type="entry name" value="DEK PROTEIN"/>
    <property type="match status" value="1"/>
</dbReference>
<evidence type="ECO:0000313" key="3">
    <source>
        <dbReference type="Proteomes" id="UP000070544"/>
    </source>
</evidence>
<feature type="region of interest" description="Disordered" evidence="1">
    <location>
        <begin position="1"/>
        <end position="86"/>
    </location>
</feature>
<keyword evidence="3" id="KW-1185">Reference proteome</keyword>
<feature type="region of interest" description="Disordered" evidence="1">
    <location>
        <begin position="183"/>
        <end position="323"/>
    </location>
</feature>
<proteinExistence type="predicted"/>
<dbReference type="GO" id="GO:0003677">
    <property type="term" value="F:DNA binding"/>
    <property type="evidence" value="ECO:0007669"/>
    <property type="project" value="InterPro"/>
</dbReference>
<feature type="compositionally biased region" description="Basic residues" evidence="1">
    <location>
        <begin position="192"/>
        <end position="212"/>
    </location>
</feature>
<evidence type="ECO:0000256" key="1">
    <source>
        <dbReference type="SAM" id="MobiDB-lite"/>
    </source>
</evidence>
<feature type="compositionally biased region" description="Acidic residues" evidence="1">
    <location>
        <begin position="239"/>
        <end position="250"/>
    </location>
</feature>
<organism evidence="2 3">
    <name type="scientific">Gonapodya prolifera (strain JEL478)</name>
    <name type="common">Monoblepharis prolifera</name>
    <dbReference type="NCBI Taxonomy" id="1344416"/>
    <lineage>
        <taxon>Eukaryota</taxon>
        <taxon>Fungi</taxon>
        <taxon>Fungi incertae sedis</taxon>
        <taxon>Chytridiomycota</taxon>
        <taxon>Chytridiomycota incertae sedis</taxon>
        <taxon>Monoblepharidomycetes</taxon>
        <taxon>Monoblepharidales</taxon>
        <taxon>Gonapodyaceae</taxon>
        <taxon>Gonapodya</taxon>
    </lineage>
</organism>
<dbReference type="GO" id="GO:0006325">
    <property type="term" value="P:chromatin organization"/>
    <property type="evidence" value="ECO:0007669"/>
    <property type="project" value="InterPro"/>
</dbReference>
<sequence>MSNPTPDGKLADSDAPQDAGHAELSSEQPDGTKETDGAHSKIEESDLGDRRSSSRARKAVQPVNISSTSVPKAVDTLPEGNGVPLGEIEPVKQALSKHLGSSDTLQGLHRVLYGARSKNNEVKAHLRAWKGFAEFSTTEEEEKRKSKFDTWKMDGLKEVAEILQLPHSGSKEDQINRIWEFLKKPAQVKARGAGKAKTSAKKRASGVKSQRKKKDESEEDDESASEKDELEEDAKGGSDSDDDPDDYEEEDKPRKRKKSQSIKPTSQKEQKESSAGRKKRAVRNSDGEESDASGKGRKRIKSKTLSAERIVDSDEEVEDTKSK</sequence>
<dbReference type="InterPro" id="IPR044198">
    <property type="entry name" value="DEK"/>
</dbReference>
<dbReference type="PANTHER" id="PTHR13468:SF1">
    <property type="entry name" value="PROTEIN DEK"/>
    <property type="match status" value="1"/>
</dbReference>
<accession>A0A139AN21</accession>
<dbReference type="GO" id="GO:2000779">
    <property type="term" value="P:regulation of double-strand break repair"/>
    <property type="evidence" value="ECO:0007669"/>
    <property type="project" value="TreeGrafter"/>
</dbReference>
<protein>
    <recommendedName>
        <fullName evidence="4">SAP domain-containing protein</fullName>
    </recommendedName>
</protein>
<dbReference type="OMA" id="MIKKAPT"/>
<dbReference type="Proteomes" id="UP000070544">
    <property type="component" value="Unassembled WGS sequence"/>
</dbReference>
<gene>
    <name evidence="2" type="ORF">M427DRAFT_54164</name>
</gene>
<evidence type="ECO:0008006" key="4">
    <source>
        <dbReference type="Google" id="ProtNLM"/>
    </source>
</evidence>
<evidence type="ECO:0000313" key="2">
    <source>
        <dbReference type="EMBL" id="KXS17933.1"/>
    </source>
</evidence>
<reference evidence="2 3" key="1">
    <citation type="journal article" date="2015" name="Genome Biol. Evol.">
        <title>Phylogenomic analyses indicate that early fungi evolved digesting cell walls of algal ancestors of land plants.</title>
        <authorList>
            <person name="Chang Y."/>
            <person name="Wang S."/>
            <person name="Sekimoto S."/>
            <person name="Aerts A.L."/>
            <person name="Choi C."/>
            <person name="Clum A."/>
            <person name="LaButti K.M."/>
            <person name="Lindquist E.A."/>
            <person name="Yee Ngan C."/>
            <person name="Ohm R.A."/>
            <person name="Salamov A.A."/>
            <person name="Grigoriev I.V."/>
            <person name="Spatafora J.W."/>
            <person name="Berbee M.L."/>
        </authorList>
    </citation>
    <scope>NUCLEOTIDE SEQUENCE [LARGE SCALE GENOMIC DNA]</scope>
    <source>
        <strain evidence="2 3">JEL478</strain>
    </source>
</reference>
<feature type="compositionally biased region" description="Acidic residues" evidence="1">
    <location>
        <begin position="313"/>
        <end position="323"/>
    </location>
</feature>
<dbReference type="GO" id="GO:0042393">
    <property type="term" value="F:histone binding"/>
    <property type="evidence" value="ECO:0007669"/>
    <property type="project" value="TreeGrafter"/>
</dbReference>
<feature type="compositionally biased region" description="Acidic residues" evidence="1">
    <location>
        <begin position="217"/>
        <end position="232"/>
    </location>
</feature>